<evidence type="ECO:0000313" key="2">
    <source>
        <dbReference type="EMBL" id="MFC3763107.1"/>
    </source>
</evidence>
<organism evidence="2 3">
    <name type="scientific">Tenggerimyces flavus</name>
    <dbReference type="NCBI Taxonomy" id="1708749"/>
    <lineage>
        <taxon>Bacteria</taxon>
        <taxon>Bacillati</taxon>
        <taxon>Actinomycetota</taxon>
        <taxon>Actinomycetes</taxon>
        <taxon>Propionibacteriales</taxon>
        <taxon>Nocardioidaceae</taxon>
        <taxon>Tenggerimyces</taxon>
    </lineage>
</organism>
<keyword evidence="1" id="KW-0812">Transmembrane</keyword>
<dbReference type="Proteomes" id="UP001595699">
    <property type="component" value="Unassembled WGS sequence"/>
</dbReference>
<dbReference type="EMBL" id="JBHRZH010000017">
    <property type="protein sequence ID" value="MFC3763107.1"/>
    <property type="molecule type" value="Genomic_DNA"/>
</dbReference>
<gene>
    <name evidence="2" type="ORF">ACFOUW_19855</name>
</gene>
<evidence type="ECO:0000256" key="1">
    <source>
        <dbReference type="SAM" id="Phobius"/>
    </source>
</evidence>
<name>A0ABV7YEU3_9ACTN</name>
<comment type="caution">
    <text evidence="2">The sequence shown here is derived from an EMBL/GenBank/DDBJ whole genome shotgun (WGS) entry which is preliminary data.</text>
</comment>
<feature type="transmembrane region" description="Helical" evidence="1">
    <location>
        <begin position="48"/>
        <end position="67"/>
    </location>
</feature>
<dbReference type="RefSeq" id="WP_205119811.1">
    <property type="nucleotide sequence ID" value="NZ_JAFBCM010000001.1"/>
</dbReference>
<accession>A0ABV7YEU3</accession>
<keyword evidence="1" id="KW-0472">Membrane</keyword>
<feature type="transmembrane region" description="Helical" evidence="1">
    <location>
        <begin position="12"/>
        <end position="36"/>
    </location>
</feature>
<reference evidence="3" key="1">
    <citation type="journal article" date="2019" name="Int. J. Syst. Evol. Microbiol.">
        <title>The Global Catalogue of Microorganisms (GCM) 10K type strain sequencing project: providing services to taxonomists for standard genome sequencing and annotation.</title>
        <authorList>
            <consortium name="The Broad Institute Genomics Platform"/>
            <consortium name="The Broad Institute Genome Sequencing Center for Infectious Disease"/>
            <person name="Wu L."/>
            <person name="Ma J."/>
        </authorList>
    </citation>
    <scope>NUCLEOTIDE SEQUENCE [LARGE SCALE GENOMIC DNA]</scope>
    <source>
        <strain evidence="3">CGMCC 4.7241</strain>
    </source>
</reference>
<protein>
    <submittedName>
        <fullName evidence="2">Uncharacterized protein</fullName>
    </submittedName>
</protein>
<sequence length="81" mass="8347">MNGDAKSRVHPSVLLAVGSVLLAAGVAALMVIVFVLRPADADNEVLMWAGTRLAAAALLGSGAWCAVRGWNRRKALSSTSS</sequence>
<keyword evidence="1" id="KW-1133">Transmembrane helix</keyword>
<proteinExistence type="predicted"/>
<evidence type="ECO:0000313" key="3">
    <source>
        <dbReference type="Proteomes" id="UP001595699"/>
    </source>
</evidence>
<keyword evidence="3" id="KW-1185">Reference proteome</keyword>